<evidence type="ECO:0000256" key="1">
    <source>
        <dbReference type="SAM" id="SignalP"/>
    </source>
</evidence>
<keyword evidence="1" id="KW-0732">Signal</keyword>
<accession>A0ABQ4WQ59</accession>
<name>A0ABQ4WQ59_9ASTR</name>
<sequence>MAGTCVLMSITIILGFRLRFLEAQGEVSKDIKSSTDGLRGLETTLRRRDVVEFYSSIRHLAFHQLTCIGGPGMKRDIAEYVRQVSLRALKIKAGTLRKNPSGLLQQPEIPSEMGEGYTMD</sequence>
<gene>
    <name evidence="2" type="ORF">Tco_0628345</name>
</gene>
<reference evidence="2" key="1">
    <citation type="journal article" date="2022" name="Int. J. Mol. Sci.">
        <title>Draft Genome of Tanacetum Coccineum: Genomic Comparison of Closely Related Tanacetum-Family Plants.</title>
        <authorList>
            <person name="Yamashiro T."/>
            <person name="Shiraishi A."/>
            <person name="Nakayama K."/>
            <person name="Satake H."/>
        </authorList>
    </citation>
    <scope>NUCLEOTIDE SEQUENCE</scope>
</reference>
<evidence type="ECO:0000313" key="2">
    <source>
        <dbReference type="EMBL" id="GJS54983.1"/>
    </source>
</evidence>
<keyword evidence="3" id="KW-1185">Reference proteome</keyword>
<proteinExistence type="predicted"/>
<feature type="signal peptide" evidence="1">
    <location>
        <begin position="1"/>
        <end position="23"/>
    </location>
</feature>
<dbReference type="EMBL" id="BQNB010008838">
    <property type="protein sequence ID" value="GJS54983.1"/>
    <property type="molecule type" value="Genomic_DNA"/>
</dbReference>
<dbReference type="Proteomes" id="UP001151760">
    <property type="component" value="Unassembled WGS sequence"/>
</dbReference>
<evidence type="ECO:0000313" key="3">
    <source>
        <dbReference type="Proteomes" id="UP001151760"/>
    </source>
</evidence>
<reference evidence="2" key="2">
    <citation type="submission" date="2022-01" db="EMBL/GenBank/DDBJ databases">
        <authorList>
            <person name="Yamashiro T."/>
            <person name="Shiraishi A."/>
            <person name="Satake H."/>
            <person name="Nakayama K."/>
        </authorList>
    </citation>
    <scope>NUCLEOTIDE SEQUENCE</scope>
</reference>
<protein>
    <submittedName>
        <fullName evidence="2">Uncharacterized protein</fullName>
    </submittedName>
</protein>
<feature type="chain" id="PRO_5047007988" evidence="1">
    <location>
        <begin position="24"/>
        <end position="120"/>
    </location>
</feature>
<comment type="caution">
    <text evidence="2">The sequence shown here is derived from an EMBL/GenBank/DDBJ whole genome shotgun (WGS) entry which is preliminary data.</text>
</comment>
<organism evidence="2 3">
    <name type="scientific">Tanacetum coccineum</name>
    <dbReference type="NCBI Taxonomy" id="301880"/>
    <lineage>
        <taxon>Eukaryota</taxon>
        <taxon>Viridiplantae</taxon>
        <taxon>Streptophyta</taxon>
        <taxon>Embryophyta</taxon>
        <taxon>Tracheophyta</taxon>
        <taxon>Spermatophyta</taxon>
        <taxon>Magnoliopsida</taxon>
        <taxon>eudicotyledons</taxon>
        <taxon>Gunneridae</taxon>
        <taxon>Pentapetalae</taxon>
        <taxon>asterids</taxon>
        <taxon>campanulids</taxon>
        <taxon>Asterales</taxon>
        <taxon>Asteraceae</taxon>
        <taxon>Asteroideae</taxon>
        <taxon>Anthemideae</taxon>
        <taxon>Anthemidinae</taxon>
        <taxon>Tanacetum</taxon>
    </lineage>
</organism>